<dbReference type="CDD" id="cd17917">
    <property type="entry name" value="DEXHc_RHA-like"/>
    <property type="match status" value="1"/>
</dbReference>
<keyword evidence="4" id="KW-0347">Helicase</keyword>
<organism evidence="7 8">
    <name type="scientific">Tremella mesenterica</name>
    <name type="common">Jelly fungus</name>
    <dbReference type="NCBI Taxonomy" id="5217"/>
    <lineage>
        <taxon>Eukaryota</taxon>
        <taxon>Fungi</taxon>
        <taxon>Dikarya</taxon>
        <taxon>Basidiomycota</taxon>
        <taxon>Agaricomycotina</taxon>
        <taxon>Tremellomycetes</taxon>
        <taxon>Tremellales</taxon>
        <taxon>Tremellaceae</taxon>
        <taxon>Tremella</taxon>
    </lineage>
</organism>
<dbReference type="InParanoid" id="A0A4Q1BHU7"/>
<evidence type="ECO:0000313" key="8">
    <source>
        <dbReference type="Proteomes" id="UP000289152"/>
    </source>
</evidence>
<evidence type="ECO:0000256" key="4">
    <source>
        <dbReference type="ARBA" id="ARBA00022806"/>
    </source>
</evidence>
<comment type="caution">
    <text evidence="7">The sequence shown here is derived from an EMBL/GenBank/DDBJ whole genome shotgun (WGS) entry which is preliminary data.</text>
</comment>
<gene>
    <name evidence="7" type="ORF">M231_05491</name>
</gene>
<accession>A0A4Q1BHU7</accession>
<evidence type="ECO:0000313" key="7">
    <source>
        <dbReference type="EMBL" id="RXK37201.1"/>
    </source>
</evidence>
<dbReference type="GO" id="GO:0004386">
    <property type="term" value="F:helicase activity"/>
    <property type="evidence" value="ECO:0007669"/>
    <property type="project" value="UniProtKB-KW"/>
</dbReference>
<dbReference type="EMBL" id="SDIL01000074">
    <property type="protein sequence ID" value="RXK37201.1"/>
    <property type="molecule type" value="Genomic_DNA"/>
</dbReference>
<proteinExistence type="inferred from homology"/>
<dbReference type="Gene3D" id="3.40.50.300">
    <property type="entry name" value="P-loop containing nucleotide triphosphate hydrolases"/>
    <property type="match status" value="2"/>
</dbReference>
<keyword evidence="2" id="KW-0547">Nucleotide-binding</keyword>
<sequence>MSHSMPCAVKLSFSQEQLRTVQDPTNSVREFSKSYPALNDRRQQLPAWQGVSQFFEAFERPQVALVSAETGSGKSTQLPQACAHLLEGLGCAGKVFITQPLCLAARSVVERLAEEMDDRLGGIVGLQMKGLSVMPKYSIKARIQVFTDKFLIAKLSRDPLLSDCGVVMVDEVHERGVNIDILLGFLRLGTGVAVSSALSMNQADAQLIPIRPDLHVICMSATGNNATLLEHFAAFRPELVVIPGVPKTIHHHFRLFTPHSWMESTFQTIRQIVTDILKTYPPGDILIFCPGEGEIHQLCDTLKLLYDTVPETAKFKVLKLYRTLPKIEQDQVMDESMICNTVEQHIFSAASGFNGIQK</sequence>
<evidence type="ECO:0000259" key="6">
    <source>
        <dbReference type="PROSITE" id="PS51192"/>
    </source>
</evidence>
<dbReference type="Pfam" id="PF00270">
    <property type="entry name" value="DEAD"/>
    <property type="match status" value="1"/>
</dbReference>
<dbReference type="AlphaFoldDB" id="A0A4Q1BHU7"/>
<dbReference type="Proteomes" id="UP000289152">
    <property type="component" value="Unassembled WGS sequence"/>
</dbReference>
<dbReference type="PANTHER" id="PTHR18934">
    <property type="entry name" value="ATP-DEPENDENT RNA HELICASE"/>
    <property type="match status" value="1"/>
</dbReference>
<dbReference type="PROSITE" id="PS51192">
    <property type="entry name" value="HELICASE_ATP_BIND_1"/>
    <property type="match status" value="1"/>
</dbReference>
<protein>
    <recommendedName>
        <fullName evidence="6">Helicase ATP-binding domain-containing protein</fullName>
    </recommendedName>
</protein>
<name>A0A4Q1BHU7_TREME</name>
<dbReference type="InterPro" id="IPR011545">
    <property type="entry name" value="DEAD/DEAH_box_helicase_dom"/>
</dbReference>
<dbReference type="GO" id="GO:0003723">
    <property type="term" value="F:RNA binding"/>
    <property type="evidence" value="ECO:0007669"/>
    <property type="project" value="TreeGrafter"/>
</dbReference>
<dbReference type="STRING" id="5217.A0A4Q1BHU7"/>
<evidence type="ECO:0000256" key="3">
    <source>
        <dbReference type="ARBA" id="ARBA00022801"/>
    </source>
</evidence>
<dbReference type="PANTHER" id="PTHR18934:SF99">
    <property type="entry name" value="ATP-DEPENDENT RNA HELICASE DHX37-RELATED"/>
    <property type="match status" value="1"/>
</dbReference>
<evidence type="ECO:0000256" key="2">
    <source>
        <dbReference type="ARBA" id="ARBA00022741"/>
    </source>
</evidence>
<evidence type="ECO:0000256" key="1">
    <source>
        <dbReference type="ARBA" id="ARBA00008792"/>
    </source>
</evidence>
<dbReference type="InterPro" id="IPR014001">
    <property type="entry name" value="Helicase_ATP-bd"/>
</dbReference>
<comment type="similarity">
    <text evidence="1">Belongs to the DEAD box helicase family. DEAH subfamily.</text>
</comment>
<dbReference type="VEuPathDB" id="FungiDB:TREMEDRAFT_42981"/>
<dbReference type="SUPFAM" id="SSF52540">
    <property type="entry name" value="P-loop containing nucleoside triphosphate hydrolases"/>
    <property type="match status" value="1"/>
</dbReference>
<dbReference type="GO" id="GO:0016787">
    <property type="term" value="F:hydrolase activity"/>
    <property type="evidence" value="ECO:0007669"/>
    <property type="project" value="UniProtKB-KW"/>
</dbReference>
<dbReference type="OrthoDB" id="2596577at2759"/>
<keyword evidence="3" id="KW-0378">Hydrolase</keyword>
<evidence type="ECO:0000256" key="5">
    <source>
        <dbReference type="ARBA" id="ARBA00022840"/>
    </source>
</evidence>
<dbReference type="InterPro" id="IPR002464">
    <property type="entry name" value="DNA/RNA_helicase_DEAH_CS"/>
</dbReference>
<feature type="domain" description="Helicase ATP-binding" evidence="6">
    <location>
        <begin position="55"/>
        <end position="241"/>
    </location>
</feature>
<dbReference type="SMART" id="SM00487">
    <property type="entry name" value="DEXDc"/>
    <property type="match status" value="1"/>
</dbReference>
<dbReference type="GO" id="GO:0005524">
    <property type="term" value="F:ATP binding"/>
    <property type="evidence" value="ECO:0007669"/>
    <property type="project" value="UniProtKB-KW"/>
</dbReference>
<reference evidence="7 8" key="1">
    <citation type="submission" date="2016-06" db="EMBL/GenBank/DDBJ databases">
        <title>Evolution of pathogenesis and genome organization in the Tremellales.</title>
        <authorList>
            <person name="Cuomo C."/>
            <person name="Litvintseva A."/>
            <person name="Heitman J."/>
            <person name="Chen Y."/>
            <person name="Sun S."/>
            <person name="Springer D."/>
            <person name="Dromer F."/>
            <person name="Young S."/>
            <person name="Zeng Q."/>
            <person name="Chapman S."/>
            <person name="Gujja S."/>
            <person name="Saif S."/>
            <person name="Birren B."/>
        </authorList>
    </citation>
    <scope>NUCLEOTIDE SEQUENCE [LARGE SCALE GENOMIC DNA]</scope>
    <source>
        <strain evidence="7 8">ATCC 28783</strain>
    </source>
</reference>
<keyword evidence="5" id="KW-0067">ATP-binding</keyword>
<dbReference type="PROSITE" id="PS00690">
    <property type="entry name" value="DEAH_ATP_HELICASE"/>
    <property type="match status" value="1"/>
</dbReference>
<dbReference type="InterPro" id="IPR027417">
    <property type="entry name" value="P-loop_NTPase"/>
</dbReference>
<keyword evidence="8" id="KW-1185">Reference proteome</keyword>